<feature type="compositionally biased region" description="Pro residues" evidence="6">
    <location>
        <begin position="170"/>
        <end position="188"/>
    </location>
</feature>
<keyword evidence="4 7" id="KW-1133">Transmembrane helix</keyword>
<evidence type="ECO:0000256" key="2">
    <source>
        <dbReference type="ARBA" id="ARBA00022475"/>
    </source>
</evidence>
<evidence type="ECO:0000256" key="1">
    <source>
        <dbReference type="ARBA" id="ARBA00004651"/>
    </source>
</evidence>
<feature type="domain" description="RDD" evidence="8">
    <location>
        <begin position="262"/>
        <end position="411"/>
    </location>
</feature>
<dbReference type="EMBL" id="FZOF01000012">
    <property type="protein sequence ID" value="SNS99543.1"/>
    <property type="molecule type" value="Genomic_DNA"/>
</dbReference>
<keyword evidence="3 7" id="KW-0812">Transmembrane</keyword>
<name>A0A239J2Q5_9ACTN</name>
<feature type="region of interest" description="Disordered" evidence="6">
    <location>
        <begin position="28"/>
        <end position="218"/>
    </location>
</feature>
<dbReference type="OrthoDB" id="4207282at2"/>
<dbReference type="Pfam" id="PF06271">
    <property type="entry name" value="RDD"/>
    <property type="match status" value="1"/>
</dbReference>
<dbReference type="InterPro" id="IPR018929">
    <property type="entry name" value="DUF2510"/>
</dbReference>
<comment type="subcellular location">
    <subcellularLocation>
        <location evidence="1">Cell membrane</location>
        <topology evidence="1">Multi-pass membrane protein</topology>
    </subcellularLocation>
</comment>
<dbReference type="Proteomes" id="UP000198280">
    <property type="component" value="Unassembled WGS sequence"/>
</dbReference>
<dbReference type="Pfam" id="PF10708">
    <property type="entry name" value="DUF2510"/>
    <property type="match status" value="1"/>
</dbReference>
<dbReference type="AlphaFoldDB" id="A0A239J2Q5"/>
<feature type="compositionally biased region" description="Low complexity" evidence="6">
    <location>
        <begin position="189"/>
        <end position="206"/>
    </location>
</feature>
<organism evidence="10 11">
    <name type="scientific">Actinacidiphila glaucinigra</name>
    <dbReference type="NCBI Taxonomy" id="235986"/>
    <lineage>
        <taxon>Bacteria</taxon>
        <taxon>Bacillati</taxon>
        <taxon>Actinomycetota</taxon>
        <taxon>Actinomycetes</taxon>
        <taxon>Kitasatosporales</taxon>
        <taxon>Streptomycetaceae</taxon>
        <taxon>Actinacidiphila</taxon>
    </lineage>
</organism>
<protein>
    <submittedName>
        <fullName evidence="10">Uncharacterized membrane protein YckC, RDD family</fullName>
    </submittedName>
</protein>
<gene>
    <name evidence="10" type="ORF">SAMN05216252_11231</name>
</gene>
<feature type="transmembrane region" description="Helical" evidence="7">
    <location>
        <begin position="314"/>
        <end position="338"/>
    </location>
</feature>
<feature type="transmembrane region" description="Helical" evidence="7">
    <location>
        <begin position="276"/>
        <end position="294"/>
    </location>
</feature>
<feature type="compositionally biased region" description="Basic and acidic residues" evidence="6">
    <location>
        <begin position="96"/>
        <end position="107"/>
    </location>
</feature>
<feature type="transmembrane region" description="Helical" evidence="7">
    <location>
        <begin position="377"/>
        <end position="398"/>
    </location>
</feature>
<feature type="domain" description="DUF2510" evidence="9">
    <location>
        <begin position="13"/>
        <end position="44"/>
    </location>
</feature>
<proteinExistence type="predicted"/>
<dbReference type="PANTHER" id="PTHR36115:SF4">
    <property type="entry name" value="MEMBRANE PROTEIN"/>
    <property type="match status" value="1"/>
</dbReference>
<evidence type="ECO:0000313" key="10">
    <source>
        <dbReference type="EMBL" id="SNS99543.1"/>
    </source>
</evidence>
<dbReference type="InterPro" id="IPR010432">
    <property type="entry name" value="RDD"/>
</dbReference>
<dbReference type="InterPro" id="IPR051791">
    <property type="entry name" value="Pra-immunoreactive"/>
</dbReference>
<dbReference type="PANTHER" id="PTHR36115">
    <property type="entry name" value="PROLINE-RICH ANTIGEN HOMOLOG-RELATED"/>
    <property type="match status" value="1"/>
</dbReference>
<keyword evidence="11" id="KW-1185">Reference proteome</keyword>
<reference evidence="10 11" key="1">
    <citation type="submission" date="2017-06" db="EMBL/GenBank/DDBJ databases">
        <authorList>
            <person name="Kim H.J."/>
            <person name="Triplett B.A."/>
        </authorList>
    </citation>
    <scope>NUCLEOTIDE SEQUENCE [LARGE SCALE GENOMIC DNA]</scope>
    <source>
        <strain evidence="10 11">CGMCC 4.1858</strain>
    </source>
</reference>
<evidence type="ECO:0000313" key="11">
    <source>
        <dbReference type="Proteomes" id="UP000198280"/>
    </source>
</evidence>
<keyword evidence="5 7" id="KW-0472">Membrane</keyword>
<evidence type="ECO:0000256" key="4">
    <source>
        <dbReference type="ARBA" id="ARBA00022989"/>
    </source>
</evidence>
<keyword evidence="2" id="KW-1003">Cell membrane</keyword>
<evidence type="ECO:0000256" key="7">
    <source>
        <dbReference type="SAM" id="Phobius"/>
    </source>
</evidence>
<evidence type="ECO:0000259" key="9">
    <source>
        <dbReference type="Pfam" id="PF10708"/>
    </source>
</evidence>
<evidence type="ECO:0000256" key="5">
    <source>
        <dbReference type="ARBA" id="ARBA00023136"/>
    </source>
</evidence>
<feature type="compositionally biased region" description="Low complexity" evidence="6">
    <location>
        <begin position="74"/>
        <end position="84"/>
    </location>
</feature>
<evidence type="ECO:0000256" key="3">
    <source>
        <dbReference type="ARBA" id="ARBA00022692"/>
    </source>
</evidence>
<feature type="compositionally biased region" description="Low complexity" evidence="6">
    <location>
        <begin position="48"/>
        <end position="62"/>
    </location>
</feature>
<accession>A0A239J2Q5</accession>
<sequence>MTSGSSGGSLPGPGYYPDPSIPGYIRYWNGSSWVPGTSRPAPQPGEDLAPPSGAAVAAAGPALAPPPAPPVPEAPEAAATPRTPALEESGPMFLDEDPRAPRAERGPETVTGLQAQPQQPRQEFRAEPAPERAWAADPARQDPSPRISWGTPERAGQPAAPAQAAAPARTPAPTPAPSPAPTPAPAPAPARAATTPAAAATASAPTESAVPGQQSAPVPWAQQVHDLARQVPSQGGEGAAPAPWRPVAEDPFASAQEQARPASPGKRLAARLIDTVVVGAVVAAAAVPLGTAAYEHVRDKVDAARLTGEEATVWLVDGTTGVQLGIVAAVVLVTGLLYEVLPTAKWGRTLGKKLLGLRVLDIESQYEPGFGQALRRWLTHTVLDALVIGFLGLVWCLFDRPWRQCWHDKAARTFVARER</sequence>
<feature type="compositionally biased region" description="Low complexity" evidence="6">
    <location>
        <begin position="157"/>
        <end position="169"/>
    </location>
</feature>
<dbReference type="RefSeq" id="WP_089225813.1">
    <property type="nucleotide sequence ID" value="NZ_FZOF01000012.1"/>
</dbReference>
<evidence type="ECO:0000259" key="8">
    <source>
        <dbReference type="Pfam" id="PF06271"/>
    </source>
</evidence>
<dbReference type="GO" id="GO:0005886">
    <property type="term" value="C:plasma membrane"/>
    <property type="evidence" value="ECO:0007669"/>
    <property type="project" value="UniProtKB-SubCell"/>
</dbReference>
<feature type="compositionally biased region" description="Pro residues" evidence="6">
    <location>
        <begin position="63"/>
        <end position="73"/>
    </location>
</feature>
<evidence type="ECO:0000256" key="6">
    <source>
        <dbReference type="SAM" id="MobiDB-lite"/>
    </source>
</evidence>